<reference evidence="1" key="1">
    <citation type="submission" date="2023-06" db="EMBL/GenBank/DDBJ databases">
        <authorList>
            <consortium name="Lawrence Berkeley National Laboratory"/>
            <person name="Ahrendt S."/>
            <person name="Sahu N."/>
            <person name="Indic B."/>
            <person name="Wong-Bajracharya J."/>
            <person name="Merenyi Z."/>
            <person name="Ke H.-M."/>
            <person name="Monk M."/>
            <person name="Kocsube S."/>
            <person name="Drula E."/>
            <person name="Lipzen A."/>
            <person name="Balint B."/>
            <person name="Henrissat B."/>
            <person name="Andreopoulos B."/>
            <person name="Martin F.M."/>
            <person name="Harder C.B."/>
            <person name="Rigling D."/>
            <person name="Ford K.L."/>
            <person name="Foster G.D."/>
            <person name="Pangilinan J."/>
            <person name="Papanicolaou A."/>
            <person name="Barry K."/>
            <person name="LaButti K."/>
            <person name="Viragh M."/>
            <person name="Koriabine M."/>
            <person name="Yan M."/>
            <person name="Riley R."/>
            <person name="Champramary S."/>
            <person name="Plett K.L."/>
            <person name="Tsai I.J."/>
            <person name="Slot J."/>
            <person name="Sipos G."/>
            <person name="Plett J."/>
            <person name="Nagy L.G."/>
            <person name="Grigoriev I.V."/>
        </authorList>
    </citation>
    <scope>NUCLEOTIDE SEQUENCE</scope>
    <source>
        <strain evidence="1">FPL87.14</strain>
    </source>
</reference>
<dbReference type="EMBL" id="JAUEPT010000116">
    <property type="protein sequence ID" value="KAK0431343.1"/>
    <property type="molecule type" value="Genomic_DNA"/>
</dbReference>
<dbReference type="InterPro" id="IPR040521">
    <property type="entry name" value="KDZ"/>
</dbReference>
<evidence type="ECO:0000313" key="2">
    <source>
        <dbReference type="Proteomes" id="UP001175226"/>
    </source>
</evidence>
<evidence type="ECO:0000313" key="1">
    <source>
        <dbReference type="EMBL" id="KAK0431343.1"/>
    </source>
</evidence>
<dbReference type="Proteomes" id="UP001175226">
    <property type="component" value="Unassembled WGS sequence"/>
</dbReference>
<name>A0AA39MEZ3_9AGAR</name>
<dbReference type="Pfam" id="PF18758">
    <property type="entry name" value="KDZ"/>
    <property type="match status" value="1"/>
</dbReference>
<sequence length="205" mass="23736">MHCPACPEPEWNINLEVLKNALESEKHKYTLFLDCDGTFNVSHINKPDDPNEESLNAGCAFIIEEHEYQQYLSHVENDPLNKYNCVKLWTLKFDHLLKFVNLVVTGIIGFQCICHVMFKPDMTVDMYAGERLYYVDCGLIGALKDQTKQCWIRLSYDLVCQYLPNLLACITKKHFPELTDEELVKIEGLREISDSCILLHISYIV</sequence>
<gene>
    <name evidence="1" type="ORF">EV421DRAFT_1911918</name>
</gene>
<accession>A0AA39MEZ3</accession>
<comment type="caution">
    <text evidence="1">The sequence shown here is derived from an EMBL/GenBank/DDBJ whole genome shotgun (WGS) entry which is preliminary data.</text>
</comment>
<keyword evidence="2" id="KW-1185">Reference proteome</keyword>
<protein>
    <submittedName>
        <fullName evidence="1">Uncharacterized protein</fullName>
    </submittedName>
</protein>
<organism evidence="1 2">
    <name type="scientific">Armillaria borealis</name>
    <dbReference type="NCBI Taxonomy" id="47425"/>
    <lineage>
        <taxon>Eukaryota</taxon>
        <taxon>Fungi</taxon>
        <taxon>Dikarya</taxon>
        <taxon>Basidiomycota</taxon>
        <taxon>Agaricomycotina</taxon>
        <taxon>Agaricomycetes</taxon>
        <taxon>Agaricomycetidae</taxon>
        <taxon>Agaricales</taxon>
        <taxon>Marasmiineae</taxon>
        <taxon>Physalacriaceae</taxon>
        <taxon>Armillaria</taxon>
    </lineage>
</organism>
<dbReference type="AlphaFoldDB" id="A0AA39MEZ3"/>
<proteinExistence type="predicted"/>